<organism evidence="1 2">
    <name type="scientific">Plakobranchus ocellatus</name>
    <dbReference type="NCBI Taxonomy" id="259542"/>
    <lineage>
        <taxon>Eukaryota</taxon>
        <taxon>Metazoa</taxon>
        <taxon>Spiralia</taxon>
        <taxon>Lophotrochozoa</taxon>
        <taxon>Mollusca</taxon>
        <taxon>Gastropoda</taxon>
        <taxon>Heterobranchia</taxon>
        <taxon>Euthyneura</taxon>
        <taxon>Panpulmonata</taxon>
        <taxon>Sacoglossa</taxon>
        <taxon>Placobranchoidea</taxon>
        <taxon>Plakobranchidae</taxon>
        <taxon>Plakobranchus</taxon>
    </lineage>
</organism>
<protein>
    <submittedName>
        <fullName evidence="1">Uncharacterized protein</fullName>
    </submittedName>
</protein>
<dbReference type="EMBL" id="BLXT01002874">
    <property type="protein sequence ID" value="GFN98841.1"/>
    <property type="molecule type" value="Genomic_DNA"/>
</dbReference>
<evidence type="ECO:0000313" key="2">
    <source>
        <dbReference type="Proteomes" id="UP000735302"/>
    </source>
</evidence>
<proteinExistence type="predicted"/>
<comment type="caution">
    <text evidence="1">The sequence shown here is derived from an EMBL/GenBank/DDBJ whole genome shotgun (WGS) entry which is preliminary data.</text>
</comment>
<dbReference type="Proteomes" id="UP000735302">
    <property type="component" value="Unassembled WGS sequence"/>
</dbReference>
<name>A0AAV3ZW84_9GAST</name>
<accession>A0AAV3ZW84</accession>
<sequence length="111" mass="12731">MCEIIVETCIFAYQCEEYRAGNCFYKCDTAPQLAEQKASRGAYPRRLISVVKMLYLKDFSRKIQAFIQPGEKRVGTQGLPNMTIAAELCWEEDSRNSTYNSKLMKVVISSR</sequence>
<evidence type="ECO:0000313" key="1">
    <source>
        <dbReference type="EMBL" id="GFN98841.1"/>
    </source>
</evidence>
<reference evidence="1 2" key="1">
    <citation type="journal article" date="2021" name="Elife">
        <title>Chloroplast acquisition without the gene transfer in kleptoplastic sea slugs, Plakobranchus ocellatus.</title>
        <authorList>
            <person name="Maeda T."/>
            <person name="Takahashi S."/>
            <person name="Yoshida T."/>
            <person name="Shimamura S."/>
            <person name="Takaki Y."/>
            <person name="Nagai Y."/>
            <person name="Toyoda A."/>
            <person name="Suzuki Y."/>
            <person name="Arimoto A."/>
            <person name="Ishii H."/>
            <person name="Satoh N."/>
            <person name="Nishiyama T."/>
            <person name="Hasebe M."/>
            <person name="Maruyama T."/>
            <person name="Minagawa J."/>
            <person name="Obokata J."/>
            <person name="Shigenobu S."/>
        </authorList>
    </citation>
    <scope>NUCLEOTIDE SEQUENCE [LARGE SCALE GENOMIC DNA]</scope>
</reference>
<keyword evidence="2" id="KW-1185">Reference proteome</keyword>
<dbReference type="AlphaFoldDB" id="A0AAV3ZW84"/>
<gene>
    <name evidence="1" type="ORF">PoB_002534700</name>
</gene>